<dbReference type="SUPFAM" id="SSF51445">
    <property type="entry name" value="(Trans)glycosidases"/>
    <property type="match status" value="1"/>
</dbReference>
<evidence type="ECO:0000256" key="1">
    <source>
        <dbReference type="ARBA" id="ARBA00008061"/>
    </source>
</evidence>
<dbReference type="RefSeq" id="WP_005604112.1">
    <property type="nucleotide sequence ID" value="NZ_GG663524.1"/>
</dbReference>
<dbReference type="InterPro" id="IPR004185">
    <property type="entry name" value="Glyco_hydro_13_lg-like_dom"/>
</dbReference>
<comment type="similarity">
    <text evidence="1">Belongs to the glycosyl hydrolase 13 family.</text>
</comment>
<dbReference type="Gene3D" id="3.20.20.80">
    <property type="entry name" value="Glycosidases"/>
    <property type="match status" value="1"/>
</dbReference>
<evidence type="ECO:0000313" key="5">
    <source>
        <dbReference type="EMBL" id="EFF67705.1"/>
    </source>
</evidence>
<organism evidence="5 6">
    <name type="scientific">Eshraghiella crossota DSM 2876</name>
    <dbReference type="NCBI Taxonomy" id="511680"/>
    <lineage>
        <taxon>Bacteria</taxon>
        <taxon>Bacillati</taxon>
        <taxon>Bacillota</taxon>
        <taxon>Clostridia</taxon>
        <taxon>Lachnospirales</taxon>
        <taxon>Lachnospiraceae</taxon>
        <taxon>Eshraghiella</taxon>
    </lineage>
</organism>
<dbReference type="AlphaFoldDB" id="D4S203"/>
<sequence length="574" mass="66410">MELSAIRHIADKRCCLSVGNNGFLFRIQTKKSDVSEIVLHTLDKYMKPEVKDTKQAHMMKKIATDRLCDYYETTVYFDYSIRCIRYYFEITGNDGEKVFIGSEYFSGNEITDIDRMYNCTCKLREEERIDVPDWAAGKVVYQIFPARYATTKHVPENVWYKAPIGDKTDLKGDLRGIINTLDHLKELGIDVLYLTPIFKSPSTHKYNTVDYYEISPDLGTKADLKELVEKCHEMGMKVILDGVFNHTATDFFAFQDVMKNGSSSRYYDWYYIEKYPINMGSGTEIPGYLTFSYYGGMPKLNLSNDETAEYFTNVGKYWIEECDIDGWRLDVGDEISHSFMKKFRKAIHSVKKDALIVGEDWQHGRDYLDGDEWDSIMNYSFWRLVKDYVMDSSITASEAVEDIGHIRGIFPPQIFNVLWNLIDTHDTPRFLAMCGNDRKKQRFAAAMSLLLPGMPFIYYGDEYGIGGENDPDNRRGMLWDSKYQDEDTYSLYRRLIAIRKEYKDIAQGTITEYRTDDENNIIIYCCGEGDGKVTVILHGKGDRVTLEEFAGRSNLLSDKKFDGIMEEFSVAVIK</sequence>
<feature type="domain" description="Glycosyl hydrolase family 13 catalytic" evidence="4">
    <location>
        <begin position="142"/>
        <end position="499"/>
    </location>
</feature>
<dbReference type="InterPro" id="IPR014756">
    <property type="entry name" value="Ig_E-set"/>
</dbReference>
<dbReference type="InterPro" id="IPR045857">
    <property type="entry name" value="O16G_dom_2"/>
</dbReference>
<dbReference type="InterPro" id="IPR017853">
    <property type="entry name" value="GH"/>
</dbReference>
<dbReference type="Pfam" id="PF02903">
    <property type="entry name" value="Alpha-amylase_N"/>
    <property type="match status" value="1"/>
</dbReference>
<gene>
    <name evidence="5" type="ORF">BUTYVIB_02125</name>
</gene>
<keyword evidence="6" id="KW-1185">Reference proteome</keyword>
<dbReference type="InterPro" id="IPR006047">
    <property type="entry name" value="GH13_cat_dom"/>
</dbReference>
<dbReference type="Pfam" id="PF00128">
    <property type="entry name" value="Alpha-amylase"/>
    <property type="match status" value="1"/>
</dbReference>
<dbReference type="CDD" id="cd02857">
    <property type="entry name" value="E_set_CDase_PDE_N"/>
    <property type="match status" value="1"/>
</dbReference>
<keyword evidence="3" id="KW-0326">Glycosidase</keyword>
<evidence type="ECO:0000256" key="3">
    <source>
        <dbReference type="ARBA" id="ARBA00023295"/>
    </source>
</evidence>
<keyword evidence="2" id="KW-0378">Hydrolase</keyword>
<evidence type="ECO:0000259" key="4">
    <source>
        <dbReference type="SMART" id="SM00642"/>
    </source>
</evidence>
<evidence type="ECO:0000313" key="6">
    <source>
        <dbReference type="Proteomes" id="UP000006238"/>
    </source>
</evidence>
<accession>D4S203</accession>
<dbReference type="GO" id="GO:0004553">
    <property type="term" value="F:hydrolase activity, hydrolyzing O-glycosyl compounds"/>
    <property type="evidence" value="ECO:0007669"/>
    <property type="project" value="InterPro"/>
</dbReference>
<dbReference type="Gene3D" id="2.60.40.10">
    <property type="entry name" value="Immunoglobulins"/>
    <property type="match status" value="1"/>
</dbReference>
<dbReference type="GeneID" id="98917750"/>
<proteinExistence type="inferred from homology"/>
<comment type="caution">
    <text evidence="5">The sequence shown here is derived from an EMBL/GenBank/DDBJ whole genome shotgun (WGS) entry which is preliminary data.</text>
</comment>
<dbReference type="Proteomes" id="UP000006238">
    <property type="component" value="Unassembled WGS sequence"/>
</dbReference>
<dbReference type="InterPro" id="IPR013783">
    <property type="entry name" value="Ig-like_fold"/>
</dbReference>
<protein>
    <submittedName>
        <fullName evidence="5">Alpha amylase, catalytic domain protein</fullName>
    </submittedName>
</protein>
<dbReference type="PANTHER" id="PTHR10357">
    <property type="entry name" value="ALPHA-AMYLASE FAMILY MEMBER"/>
    <property type="match status" value="1"/>
</dbReference>
<name>D4S203_9FIRM</name>
<dbReference type="eggNOG" id="COG0366">
    <property type="taxonomic scope" value="Bacteria"/>
</dbReference>
<dbReference type="CDD" id="cd11338">
    <property type="entry name" value="AmyAc_CMD"/>
    <property type="match status" value="1"/>
</dbReference>
<evidence type="ECO:0000256" key="2">
    <source>
        <dbReference type="ARBA" id="ARBA00022801"/>
    </source>
</evidence>
<dbReference type="SMART" id="SM00642">
    <property type="entry name" value="Aamy"/>
    <property type="match status" value="1"/>
</dbReference>
<dbReference type="GO" id="GO:0005975">
    <property type="term" value="P:carbohydrate metabolic process"/>
    <property type="evidence" value="ECO:0007669"/>
    <property type="project" value="InterPro"/>
</dbReference>
<dbReference type="Gene3D" id="3.90.400.10">
    <property type="entry name" value="Oligo-1,6-glucosidase, Domain 2"/>
    <property type="match status" value="1"/>
</dbReference>
<dbReference type="PANTHER" id="PTHR10357:SF210">
    <property type="entry name" value="MALTODEXTRIN GLUCOSIDASE"/>
    <property type="match status" value="1"/>
</dbReference>
<reference evidence="5 6" key="1">
    <citation type="submission" date="2010-02" db="EMBL/GenBank/DDBJ databases">
        <authorList>
            <person name="Weinstock G."/>
            <person name="Sodergren E."/>
            <person name="Clifton S."/>
            <person name="Fulton L."/>
            <person name="Fulton B."/>
            <person name="Courtney L."/>
            <person name="Fronick C."/>
            <person name="Harrison M."/>
            <person name="Strong C."/>
            <person name="Farmer C."/>
            <person name="Delahaunty K."/>
            <person name="Markovic C."/>
            <person name="Hall O."/>
            <person name="Minx P."/>
            <person name="Tomlinson C."/>
            <person name="Mitreva M."/>
            <person name="Nelson J."/>
            <person name="Hou S."/>
            <person name="Wollam A."/>
            <person name="Pepin K.H."/>
            <person name="Johnson M."/>
            <person name="Bhonagiri V."/>
            <person name="Zhang X."/>
            <person name="Suruliraj S."/>
            <person name="Warren W."/>
            <person name="Chinwalla A."/>
            <person name="Mardis E.R."/>
            <person name="Wilson R.K."/>
        </authorList>
    </citation>
    <scope>NUCLEOTIDE SEQUENCE [LARGE SCALE GENOMIC DNA]</scope>
    <source>
        <strain evidence="5 6">DSM 2876</strain>
    </source>
</reference>
<dbReference type="SUPFAM" id="SSF81296">
    <property type="entry name" value="E set domains"/>
    <property type="match status" value="1"/>
</dbReference>
<dbReference type="EMBL" id="ABWN01000036">
    <property type="protein sequence ID" value="EFF67705.1"/>
    <property type="molecule type" value="Genomic_DNA"/>
</dbReference>
<dbReference type="STRING" id="45851.BHV86_07800"/>
<dbReference type="HOGENOM" id="CLU_006462_6_2_9"/>